<feature type="transmembrane region" description="Helical" evidence="10">
    <location>
        <begin position="72"/>
        <end position="92"/>
    </location>
</feature>
<organism evidence="11 12">
    <name type="scientific">Chryseosolibacter indicus</name>
    <dbReference type="NCBI Taxonomy" id="2782351"/>
    <lineage>
        <taxon>Bacteria</taxon>
        <taxon>Pseudomonadati</taxon>
        <taxon>Bacteroidota</taxon>
        <taxon>Cytophagia</taxon>
        <taxon>Cytophagales</taxon>
        <taxon>Chryseotaleaceae</taxon>
        <taxon>Chryseosolibacter</taxon>
    </lineage>
</organism>
<reference evidence="11 12" key="1">
    <citation type="submission" date="2021-05" db="EMBL/GenBank/DDBJ databases">
        <title>A Polyphasic approach of four new species of the genus Ohtaekwangia: Ohtaekwangia histidinii sp. nov., Ohtaekwangia cretensis sp. nov., Ohtaekwangia indiensis sp. nov., Ohtaekwangia reichenbachii sp. nov. from diverse environment.</title>
        <authorList>
            <person name="Octaviana S."/>
        </authorList>
    </citation>
    <scope>NUCLEOTIDE SEQUENCE [LARGE SCALE GENOMIC DNA]</scope>
    <source>
        <strain evidence="11 12">PWU20</strain>
    </source>
</reference>
<feature type="transmembrane region" description="Helical" evidence="10">
    <location>
        <begin position="33"/>
        <end position="52"/>
    </location>
</feature>
<dbReference type="PANTHER" id="PTHR36844">
    <property type="entry name" value="PROTEASE PRSW"/>
    <property type="match status" value="1"/>
</dbReference>
<keyword evidence="12" id="KW-1185">Reference proteome</keyword>
<feature type="transmembrane region" description="Helical" evidence="10">
    <location>
        <begin position="104"/>
        <end position="125"/>
    </location>
</feature>
<dbReference type="GO" id="GO:0008237">
    <property type="term" value="F:metallopeptidase activity"/>
    <property type="evidence" value="ECO:0007669"/>
    <property type="project" value="UniProtKB-KW"/>
</dbReference>
<evidence type="ECO:0000313" key="11">
    <source>
        <dbReference type="EMBL" id="MBT1703093.1"/>
    </source>
</evidence>
<feature type="transmembrane region" description="Helical" evidence="10">
    <location>
        <begin position="6"/>
        <end position="21"/>
    </location>
</feature>
<comment type="subcellular location">
    <subcellularLocation>
        <location evidence="1">Cell membrane</location>
        <topology evidence="1">Multi-pass membrane protein</topology>
    </subcellularLocation>
</comment>
<keyword evidence="4" id="KW-1003">Cell membrane</keyword>
<evidence type="ECO:0000256" key="1">
    <source>
        <dbReference type="ARBA" id="ARBA00004651"/>
    </source>
</evidence>
<keyword evidence="8 10" id="KW-1133">Transmembrane helix</keyword>
<dbReference type="Proteomes" id="UP000772618">
    <property type="component" value="Unassembled WGS sequence"/>
</dbReference>
<evidence type="ECO:0000256" key="4">
    <source>
        <dbReference type="ARBA" id="ARBA00022475"/>
    </source>
</evidence>
<proteinExistence type="inferred from homology"/>
<evidence type="ECO:0000256" key="10">
    <source>
        <dbReference type="SAM" id="Phobius"/>
    </source>
</evidence>
<dbReference type="EMBL" id="JAHESD010000011">
    <property type="protein sequence ID" value="MBT1703093.1"/>
    <property type="molecule type" value="Genomic_DNA"/>
</dbReference>
<dbReference type="PANTHER" id="PTHR36844:SF1">
    <property type="entry name" value="PROTEASE PRSW"/>
    <property type="match status" value="1"/>
</dbReference>
<accession>A0ABS5VNT7</accession>
<evidence type="ECO:0000256" key="7">
    <source>
        <dbReference type="ARBA" id="ARBA00022801"/>
    </source>
</evidence>
<evidence type="ECO:0000313" key="12">
    <source>
        <dbReference type="Proteomes" id="UP000772618"/>
    </source>
</evidence>
<dbReference type="InterPro" id="IPR026898">
    <property type="entry name" value="PrsW"/>
</dbReference>
<evidence type="ECO:0000256" key="6">
    <source>
        <dbReference type="ARBA" id="ARBA00022692"/>
    </source>
</evidence>
<evidence type="ECO:0000256" key="9">
    <source>
        <dbReference type="ARBA" id="ARBA00023136"/>
    </source>
</evidence>
<evidence type="ECO:0000256" key="5">
    <source>
        <dbReference type="ARBA" id="ARBA00022670"/>
    </source>
</evidence>
<dbReference type="Pfam" id="PF13367">
    <property type="entry name" value="PrsW-protease"/>
    <property type="match status" value="1"/>
</dbReference>
<keyword evidence="7" id="KW-0378">Hydrolase</keyword>
<keyword evidence="5" id="KW-0645">Protease</keyword>
<feature type="transmembrane region" description="Helical" evidence="10">
    <location>
        <begin position="194"/>
        <end position="212"/>
    </location>
</feature>
<sequence>MLELLGIALAPGVAIMLYIYLKDKHEREPLHLLITSFLYGAFSTLVTLVISWPLNTFLILKEGDIVDEFFTAFFKVALVEEFSKFFFVRFILYPNRNFNEPFDGIVYAVMVSMGFATLENIMYIFEYGFQTGILRMFTAVPAHATFGVMMGFYLGKSKFTHSRTLYFGFLALIAPTIFHGSYDYFWFIAEVKDVWAGIWVFAIISLVLGLILSRNAIRLHQQASPFNTATVDENNRI</sequence>
<evidence type="ECO:0000256" key="2">
    <source>
        <dbReference type="ARBA" id="ARBA00009165"/>
    </source>
</evidence>
<keyword evidence="11" id="KW-0482">Metalloprotease</keyword>
<gene>
    <name evidence="11" type="ORF">KK060_07370</name>
</gene>
<evidence type="ECO:0000256" key="8">
    <source>
        <dbReference type="ARBA" id="ARBA00022989"/>
    </source>
</evidence>
<comment type="caution">
    <text evidence="11">The sequence shown here is derived from an EMBL/GenBank/DDBJ whole genome shotgun (WGS) entry which is preliminary data.</text>
</comment>
<feature type="transmembrane region" description="Helical" evidence="10">
    <location>
        <begin position="131"/>
        <end position="153"/>
    </location>
</feature>
<name>A0ABS5VNT7_9BACT</name>
<evidence type="ECO:0000256" key="3">
    <source>
        <dbReference type="ARBA" id="ARBA00018997"/>
    </source>
</evidence>
<keyword evidence="9 10" id="KW-0472">Membrane</keyword>
<feature type="transmembrane region" description="Helical" evidence="10">
    <location>
        <begin position="165"/>
        <end position="182"/>
    </location>
</feature>
<protein>
    <recommendedName>
        <fullName evidence="3">Protease PrsW</fullName>
    </recommendedName>
</protein>
<dbReference type="InterPro" id="IPR023596">
    <property type="entry name" value="Peptidase_PrsW_arch/bac"/>
</dbReference>
<keyword evidence="6 10" id="KW-0812">Transmembrane</keyword>
<dbReference type="RefSeq" id="WP_254153056.1">
    <property type="nucleotide sequence ID" value="NZ_JAHESD010000011.1"/>
</dbReference>
<dbReference type="PIRSF" id="PIRSF016933">
    <property type="entry name" value="PrsW"/>
    <property type="match status" value="1"/>
</dbReference>
<comment type="similarity">
    <text evidence="2">Belongs to the protease PrsW family.</text>
</comment>